<dbReference type="InterPro" id="IPR013094">
    <property type="entry name" value="AB_hydrolase_3"/>
</dbReference>
<dbReference type="GO" id="GO:0009860">
    <property type="term" value="P:pollen tube growth"/>
    <property type="evidence" value="ECO:0007669"/>
    <property type="project" value="TreeGrafter"/>
</dbReference>
<keyword evidence="4" id="KW-1185">Reference proteome</keyword>
<dbReference type="Proteomes" id="UP001054252">
    <property type="component" value="Unassembled WGS sequence"/>
</dbReference>
<dbReference type="AlphaFoldDB" id="A0AAV5JIP9"/>
<name>A0AAV5JIP9_9ROSI</name>
<organism evidence="3 4">
    <name type="scientific">Rubroshorea leprosula</name>
    <dbReference type="NCBI Taxonomy" id="152421"/>
    <lineage>
        <taxon>Eukaryota</taxon>
        <taxon>Viridiplantae</taxon>
        <taxon>Streptophyta</taxon>
        <taxon>Embryophyta</taxon>
        <taxon>Tracheophyta</taxon>
        <taxon>Spermatophyta</taxon>
        <taxon>Magnoliopsida</taxon>
        <taxon>eudicotyledons</taxon>
        <taxon>Gunneridae</taxon>
        <taxon>Pentapetalae</taxon>
        <taxon>rosids</taxon>
        <taxon>malvids</taxon>
        <taxon>Malvales</taxon>
        <taxon>Dipterocarpaceae</taxon>
        <taxon>Rubroshorea</taxon>
    </lineage>
</organism>
<dbReference type="Gene3D" id="3.40.50.1820">
    <property type="entry name" value="alpha/beta hydrolase"/>
    <property type="match status" value="1"/>
</dbReference>
<evidence type="ECO:0000259" key="2">
    <source>
        <dbReference type="Pfam" id="PF07859"/>
    </source>
</evidence>
<dbReference type="InterPro" id="IPR050466">
    <property type="entry name" value="Carboxylest/Gibb_receptor"/>
</dbReference>
<evidence type="ECO:0000256" key="1">
    <source>
        <dbReference type="ARBA" id="ARBA00010515"/>
    </source>
</evidence>
<protein>
    <recommendedName>
        <fullName evidence="2">Alpha/beta hydrolase fold-3 domain-containing protein</fullName>
    </recommendedName>
</protein>
<accession>A0AAV5JIP9</accession>
<dbReference type="GO" id="GO:0052689">
    <property type="term" value="F:carboxylic ester hydrolase activity"/>
    <property type="evidence" value="ECO:0007669"/>
    <property type="project" value="TreeGrafter"/>
</dbReference>
<evidence type="ECO:0000313" key="3">
    <source>
        <dbReference type="EMBL" id="GKV12316.1"/>
    </source>
</evidence>
<reference evidence="3 4" key="1">
    <citation type="journal article" date="2021" name="Commun. Biol.">
        <title>The genome of Shorea leprosula (Dipterocarpaceae) highlights the ecological relevance of drought in aseasonal tropical rainforests.</title>
        <authorList>
            <person name="Ng K.K.S."/>
            <person name="Kobayashi M.J."/>
            <person name="Fawcett J.A."/>
            <person name="Hatakeyama M."/>
            <person name="Paape T."/>
            <person name="Ng C.H."/>
            <person name="Ang C.C."/>
            <person name="Tnah L.H."/>
            <person name="Lee C.T."/>
            <person name="Nishiyama T."/>
            <person name="Sese J."/>
            <person name="O'Brien M.J."/>
            <person name="Copetti D."/>
            <person name="Mohd Noor M.I."/>
            <person name="Ong R.C."/>
            <person name="Putra M."/>
            <person name="Sireger I.Z."/>
            <person name="Indrioko S."/>
            <person name="Kosugi Y."/>
            <person name="Izuno A."/>
            <person name="Isagi Y."/>
            <person name="Lee S.L."/>
            <person name="Shimizu K.K."/>
        </authorList>
    </citation>
    <scope>NUCLEOTIDE SEQUENCE [LARGE SCALE GENOMIC DNA]</scope>
    <source>
        <strain evidence="3">214</strain>
    </source>
</reference>
<dbReference type="SUPFAM" id="SSF53474">
    <property type="entry name" value="alpha/beta-Hydrolases"/>
    <property type="match status" value="1"/>
</dbReference>
<evidence type="ECO:0000313" key="4">
    <source>
        <dbReference type="Proteomes" id="UP001054252"/>
    </source>
</evidence>
<dbReference type="PANTHER" id="PTHR23024:SF24">
    <property type="entry name" value="ALPHA_BETA HYDROLASE FOLD-3 DOMAIN-CONTAINING PROTEIN"/>
    <property type="match status" value="1"/>
</dbReference>
<sequence length="97" mass="11058">MAREILAVVTSVNYRLAPEHKYLSEYDDGFDVLKFIDEGNFDRFPASAVLTRCFISGDSVGWNLAHHMDGIEDQANESASMEWTDWMWKSLLPNGLD</sequence>
<proteinExistence type="inferred from homology"/>
<dbReference type="EMBL" id="BPVZ01000036">
    <property type="protein sequence ID" value="GKV12316.1"/>
    <property type="molecule type" value="Genomic_DNA"/>
</dbReference>
<comment type="caution">
    <text evidence="3">The sequence shown here is derived from an EMBL/GenBank/DDBJ whole genome shotgun (WGS) entry which is preliminary data.</text>
</comment>
<comment type="similarity">
    <text evidence="1">Belongs to the 'GDXG' lipolytic enzyme family.</text>
</comment>
<gene>
    <name evidence="3" type="ORF">SLEP1_g23477</name>
</gene>
<dbReference type="Pfam" id="PF07859">
    <property type="entry name" value="Abhydrolase_3"/>
    <property type="match status" value="1"/>
</dbReference>
<dbReference type="PANTHER" id="PTHR23024">
    <property type="entry name" value="ARYLACETAMIDE DEACETYLASE"/>
    <property type="match status" value="1"/>
</dbReference>
<feature type="domain" description="Alpha/beta hydrolase fold-3" evidence="2">
    <location>
        <begin position="1"/>
        <end position="68"/>
    </location>
</feature>
<dbReference type="InterPro" id="IPR029058">
    <property type="entry name" value="AB_hydrolase_fold"/>
</dbReference>